<reference evidence="1" key="1">
    <citation type="submission" date="2021-03" db="UniProtKB">
        <authorList>
            <consortium name="EnsemblPlants"/>
        </authorList>
    </citation>
    <scope>IDENTIFICATION</scope>
</reference>
<dbReference type="Proteomes" id="UP000596661">
    <property type="component" value="Unassembled WGS sequence"/>
</dbReference>
<organism evidence="1 2">
    <name type="scientific">Cannabis sativa</name>
    <name type="common">Hemp</name>
    <name type="synonym">Marijuana</name>
    <dbReference type="NCBI Taxonomy" id="3483"/>
    <lineage>
        <taxon>Eukaryota</taxon>
        <taxon>Viridiplantae</taxon>
        <taxon>Streptophyta</taxon>
        <taxon>Embryophyta</taxon>
        <taxon>Tracheophyta</taxon>
        <taxon>Spermatophyta</taxon>
        <taxon>Magnoliopsida</taxon>
        <taxon>eudicotyledons</taxon>
        <taxon>Gunneridae</taxon>
        <taxon>Pentapetalae</taxon>
        <taxon>rosids</taxon>
        <taxon>fabids</taxon>
        <taxon>Rosales</taxon>
        <taxon>Cannabaceae</taxon>
        <taxon>Cannabis</taxon>
    </lineage>
</organism>
<proteinExistence type="predicted"/>
<dbReference type="Gramene" id="evm.model.ctgX72.4">
    <property type="protein sequence ID" value="cds.evm.model.ctgX72.4"/>
    <property type="gene ID" value="evm.TU.ctgX72.4"/>
</dbReference>
<evidence type="ECO:0000313" key="1">
    <source>
        <dbReference type="EnsemblPlants" id="cds.evm.model.ctgX72.4"/>
    </source>
</evidence>
<sequence length="81" mass="9234">AGMPSNFLRATCVQRLDGSRDYAISPKYRIFATFFIDKGRDIRAESRLDIFDKHASRLADTVSPLRRTADNLLLFPSVGWQ</sequence>
<evidence type="ECO:0000313" key="2">
    <source>
        <dbReference type="Proteomes" id="UP000596661"/>
    </source>
</evidence>
<dbReference type="EnsemblPlants" id="evm.model.ctgX72.4">
    <property type="protein sequence ID" value="cds.evm.model.ctgX72.4"/>
    <property type="gene ID" value="evm.TU.ctgX72.4"/>
</dbReference>
<name>A0A803QSP5_CANSA</name>
<dbReference type="AlphaFoldDB" id="A0A803QSP5"/>
<accession>A0A803QSP5</accession>
<keyword evidence="2" id="KW-1185">Reference proteome</keyword>
<protein>
    <submittedName>
        <fullName evidence="1">Uncharacterized protein</fullName>
    </submittedName>
</protein>